<dbReference type="OMA" id="VELNFHR"/>
<evidence type="ECO:0000313" key="1">
    <source>
        <dbReference type="EMBL" id="KZF19089.1"/>
    </source>
</evidence>
<proteinExistence type="predicted"/>
<sequence>MSIQPESPPMGFIAVELNFHRPPGDAKNERTWPFPLICRTAKDSFLSKLVTPGEYPEAFIDNFVEAGQWLAEQGCVGILTSCGFLAMMQPM</sequence>
<dbReference type="AlphaFoldDB" id="A0A164ZGW2"/>
<accession>A0A164ZGW2</accession>
<dbReference type="OrthoDB" id="412093at2759"/>
<dbReference type="EMBL" id="KV407467">
    <property type="protein sequence ID" value="KZF19089.1"/>
    <property type="molecule type" value="Genomic_DNA"/>
</dbReference>
<dbReference type="InParanoid" id="A0A164ZGW2"/>
<reference evidence="1 2" key="1">
    <citation type="journal article" date="2016" name="Fungal Biol.">
        <title>The genome of Xylona heveae provides a window into fungal endophytism.</title>
        <authorList>
            <person name="Gazis R."/>
            <person name="Kuo A."/>
            <person name="Riley R."/>
            <person name="LaButti K."/>
            <person name="Lipzen A."/>
            <person name="Lin J."/>
            <person name="Amirebrahimi M."/>
            <person name="Hesse C.N."/>
            <person name="Spatafora J.W."/>
            <person name="Henrissat B."/>
            <person name="Hainaut M."/>
            <person name="Grigoriev I.V."/>
            <person name="Hibbett D.S."/>
        </authorList>
    </citation>
    <scope>NUCLEOTIDE SEQUENCE [LARGE SCALE GENOMIC DNA]</scope>
    <source>
        <strain evidence="1 2">TC161</strain>
    </source>
</reference>
<dbReference type="GeneID" id="28898638"/>
<dbReference type="Proteomes" id="UP000076632">
    <property type="component" value="Unassembled WGS sequence"/>
</dbReference>
<organism evidence="1 2">
    <name type="scientific">Xylona heveae (strain CBS 132557 / TC161)</name>
    <dbReference type="NCBI Taxonomy" id="1328760"/>
    <lineage>
        <taxon>Eukaryota</taxon>
        <taxon>Fungi</taxon>
        <taxon>Dikarya</taxon>
        <taxon>Ascomycota</taxon>
        <taxon>Pezizomycotina</taxon>
        <taxon>Xylonomycetes</taxon>
        <taxon>Xylonales</taxon>
        <taxon>Xylonaceae</taxon>
        <taxon>Xylona</taxon>
    </lineage>
</organism>
<dbReference type="RefSeq" id="XP_018184644.1">
    <property type="nucleotide sequence ID" value="XM_018333501.1"/>
</dbReference>
<gene>
    <name evidence="1" type="ORF">L228DRAFT_251179</name>
</gene>
<evidence type="ECO:0008006" key="3">
    <source>
        <dbReference type="Google" id="ProtNLM"/>
    </source>
</evidence>
<name>A0A164ZGW2_XYLHT</name>
<protein>
    <recommendedName>
        <fullName evidence="3">Aspartate/glutamate racemase family protein</fullName>
    </recommendedName>
</protein>
<keyword evidence="2" id="KW-1185">Reference proteome</keyword>
<evidence type="ECO:0000313" key="2">
    <source>
        <dbReference type="Proteomes" id="UP000076632"/>
    </source>
</evidence>